<keyword evidence="1" id="KW-0732">Signal</keyword>
<sequence length="197" mass="21195">MRGTWKRIAAVVGLAVAVLVPTSGSGAQAVVPPDRDRALSPIAVFQECATALRIEGHWIASCGQARAGEGRVGTYDSVPDRITWGPWRTRFTQAIPNSVTATDGTSGRFIGFPVVSNAFGWAVVHGTQYQRTTDAQGRVSYVGRRGVYTYLTNRFVPDGSGWYPTVACPPAAPCPGWWYEPIPERSKIPSSATPTGR</sequence>
<evidence type="ECO:0000313" key="3">
    <source>
        <dbReference type="Proteomes" id="UP001595699"/>
    </source>
</evidence>
<feature type="signal peptide" evidence="1">
    <location>
        <begin position="1"/>
        <end position="29"/>
    </location>
</feature>
<proteinExistence type="predicted"/>
<keyword evidence="3" id="KW-1185">Reference proteome</keyword>
<comment type="caution">
    <text evidence="2">The sequence shown here is derived from an EMBL/GenBank/DDBJ whole genome shotgun (WGS) entry which is preliminary data.</text>
</comment>
<accession>A0ABV7YD05</accession>
<dbReference type="RefSeq" id="WP_205119807.1">
    <property type="nucleotide sequence ID" value="NZ_JAFBCM010000001.1"/>
</dbReference>
<feature type="chain" id="PRO_5045297850" evidence="1">
    <location>
        <begin position="30"/>
        <end position="197"/>
    </location>
</feature>
<dbReference type="Proteomes" id="UP001595699">
    <property type="component" value="Unassembled WGS sequence"/>
</dbReference>
<organism evidence="2 3">
    <name type="scientific">Tenggerimyces flavus</name>
    <dbReference type="NCBI Taxonomy" id="1708749"/>
    <lineage>
        <taxon>Bacteria</taxon>
        <taxon>Bacillati</taxon>
        <taxon>Actinomycetota</taxon>
        <taxon>Actinomycetes</taxon>
        <taxon>Propionibacteriales</taxon>
        <taxon>Nocardioidaceae</taxon>
        <taxon>Tenggerimyces</taxon>
    </lineage>
</organism>
<evidence type="ECO:0000256" key="1">
    <source>
        <dbReference type="SAM" id="SignalP"/>
    </source>
</evidence>
<name>A0ABV7YD05_9ACTN</name>
<protein>
    <submittedName>
        <fullName evidence="2">Uncharacterized protein</fullName>
    </submittedName>
</protein>
<reference evidence="3" key="1">
    <citation type="journal article" date="2019" name="Int. J. Syst. Evol. Microbiol.">
        <title>The Global Catalogue of Microorganisms (GCM) 10K type strain sequencing project: providing services to taxonomists for standard genome sequencing and annotation.</title>
        <authorList>
            <consortium name="The Broad Institute Genomics Platform"/>
            <consortium name="The Broad Institute Genome Sequencing Center for Infectious Disease"/>
            <person name="Wu L."/>
            <person name="Ma J."/>
        </authorList>
    </citation>
    <scope>NUCLEOTIDE SEQUENCE [LARGE SCALE GENOMIC DNA]</scope>
    <source>
        <strain evidence="3">CGMCC 4.7241</strain>
    </source>
</reference>
<dbReference type="EMBL" id="JBHRZH010000017">
    <property type="protein sequence ID" value="MFC3763111.1"/>
    <property type="molecule type" value="Genomic_DNA"/>
</dbReference>
<evidence type="ECO:0000313" key="2">
    <source>
        <dbReference type="EMBL" id="MFC3763111.1"/>
    </source>
</evidence>
<gene>
    <name evidence="2" type="ORF">ACFOUW_19875</name>
</gene>